<feature type="compositionally biased region" description="Basic and acidic residues" evidence="1">
    <location>
        <begin position="53"/>
        <end position="78"/>
    </location>
</feature>
<evidence type="ECO:0000313" key="3">
    <source>
        <dbReference type="EMBL" id="RTQ49984.1"/>
    </source>
</evidence>
<evidence type="ECO:0000256" key="1">
    <source>
        <dbReference type="SAM" id="MobiDB-lite"/>
    </source>
</evidence>
<reference evidence="3 4" key="1">
    <citation type="submission" date="2018-12" db="EMBL/GenBank/DDBJ databases">
        <title>Hymenobacter gummosus sp. nov., isolated from a spring.</title>
        <authorList>
            <person name="Nie L."/>
        </authorList>
    </citation>
    <scope>NUCLEOTIDE SEQUENCE [LARGE SCALE GENOMIC DNA]</scope>
    <source>
        <strain evidence="3 4">KCTC 52166</strain>
    </source>
</reference>
<evidence type="ECO:0000256" key="2">
    <source>
        <dbReference type="SAM" id="SignalP"/>
    </source>
</evidence>
<protein>
    <submittedName>
        <fullName evidence="3">Uncharacterized protein</fullName>
    </submittedName>
</protein>
<keyword evidence="4" id="KW-1185">Reference proteome</keyword>
<gene>
    <name evidence="3" type="ORF">EJV47_10090</name>
</gene>
<feature type="region of interest" description="Disordered" evidence="1">
    <location>
        <begin position="23"/>
        <end position="78"/>
    </location>
</feature>
<keyword evidence="2" id="KW-0732">Signal</keyword>
<dbReference type="EMBL" id="RXOF01000005">
    <property type="protein sequence ID" value="RTQ49984.1"/>
    <property type="molecule type" value="Genomic_DNA"/>
</dbReference>
<organism evidence="3 4">
    <name type="scientific">Hymenobacter gummosus</name>
    <dbReference type="NCBI Taxonomy" id="1776032"/>
    <lineage>
        <taxon>Bacteria</taxon>
        <taxon>Pseudomonadati</taxon>
        <taxon>Bacteroidota</taxon>
        <taxon>Cytophagia</taxon>
        <taxon>Cytophagales</taxon>
        <taxon>Hymenobacteraceae</taxon>
        <taxon>Hymenobacter</taxon>
    </lineage>
</organism>
<accession>A0A3S0H9G8</accession>
<dbReference type="AlphaFoldDB" id="A0A3S0H9G8"/>
<sequence>MKPVTFTLLLLAVTLVWSGAEAAPLRPDEPEAKSQPKKTVKPKKKRVSRAVRRRESSYGRAMRRNELLREPAEKPAEQ</sequence>
<dbReference type="RefSeq" id="WP_126693035.1">
    <property type="nucleotide sequence ID" value="NZ_RXOF01000005.1"/>
</dbReference>
<evidence type="ECO:0000313" key="4">
    <source>
        <dbReference type="Proteomes" id="UP000282184"/>
    </source>
</evidence>
<feature type="compositionally biased region" description="Basic residues" evidence="1">
    <location>
        <begin position="35"/>
        <end position="52"/>
    </location>
</feature>
<feature type="chain" id="PRO_5018605833" evidence="2">
    <location>
        <begin position="23"/>
        <end position="78"/>
    </location>
</feature>
<comment type="caution">
    <text evidence="3">The sequence shown here is derived from an EMBL/GenBank/DDBJ whole genome shotgun (WGS) entry which is preliminary data.</text>
</comment>
<name>A0A3S0H9G8_9BACT</name>
<proteinExistence type="predicted"/>
<feature type="signal peptide" evidence="2">
    <location>
        <begin position="1"/>
        <end position="22"/>
    </location>
</feature>
<dbReference type="Proteomes" id="UP000282184">
    <property type="component" value="Unassembled WGS sequence"/>
</dbReference>